<dbReference type="HOGENOM" id="CLU_420231_0_0_6"/>
<gene>
    <name evidence="3" type="ORF">Metal_1768</name>
</gene>
<feature type="region of interest" description="Disordered" evidence="1">
    <location>
        <begin position="599"/>
        <end position="644"/>
    </location>
</feature>
<feature type="region of interest" description="Disordered" evidence="1">
    <location>
        <begin position="128"/>
        <end position="147"/>
    </location>
</feature>
<reference evidence="3 4" key="1">
    <citation type="journal article" date="2013" name="Genome Announc.">
        <title>Genome Sequence of the Obligate Gammaproteobacterial Methanotroph Methylomicrobium album Strain BG8.</title>
        <authorList>
            <person name="Kits K.D."/>
            <person name="Kalyuzhnaya M.G."/>
            <person name="Klotz M.G."/>
            <person name="Jetten M.S."/>
            <person name="Op den Camp H.J."/>
            <person name="Vuilleumier S."/>
            <person name="Bringel F."/>
            <person name="Dispirito A.A."/>
            <person name="Murrell J.C."/>
            <person name="Bruce D."/>
            <person name="Cheng J.F."/>
            <person name="Copeland A."/>
            <person name="Goodwin L."/>
            <person name="Hauser L."/>
            <person name="Lajus A."/>
            <person name="Land M.L."/>
            <person name="Lapidus A."/>
            <person name="Lucas S."/>
            <person name="Medigue C."/>
            <person name="Pitluck S."/>
            <person name="Woyke T."/>
            <person name="Zeytun A."/>
            <person name="Stein L.Y."/>
        </authorList>
    </citation>
    <scope>NUCLEOTIDE SEQUENCE [LARGE SCALE GENOMIC DNA]</scope>
    <source>
        <strain evidence="3 4">BG8</strain>
    </source>
</reference>
<feature type="compositionally biased region" description="Basic and acidic residues" evidence="1">
    <location>
        <begin position="338"/>
        <end position="362"/>
    </location>
</feature>
<feature type="region of interest" description="Disordered" evidence="1">
    <location>
        <begin position="202"/>
        <end position="394"/>
    </location>
</feature>
<dbReference type="PANTHER" id="PTHR37533">
    <property type="entry name" value="FLAGELLAR HOOK-LENGTH CONTROL PROTEIN"/>
    <property type="match status" value="1"/>
</dbReference>
<feature type="region of interest" description="Disordered" evidence="1">
    <location>
        <begin position="423"/>
        <end position="515"/>
    </location>
</feature>
<dbReference type="AlphaFoldDB" id="H8GMY5"/>
<dbReference type="Gene3D" id="3.30.750.140">
    <property type="match status" value="1"/>
</dbReference>
<feature type="compositionally biased region" description="Polar residues" evidence="1">
    <location>
        <begin position="302"/>
        <end position="315"/>
    </location>
</feature>
<dbReference type="Proteomes" id="UP000005090">
    <property type="component" value="Chromosome"/>
</dbReference>
<feature type="compositionally biased region" description="Low complexity" evidence="1">
    <location>
        <begin position="599"/>
        <end position="615"/>
    </location>
</feature>
<keyword evidence="3" id="KW-0969">Cilium</keyword>
<name>H8GMY5_METAL</name>
<keyword evidence="4" id="KW-1185">Reference proteome</keyword>
<dbReference type="RefSeq" id="WP_005371461.1">
    <property type="nucleotide sequence ID" value="NZ_CM001475.1"/>
</dbReference>
<feature type="domain" description="Flagellar hook-length control protein-like C-terminal" evidence="2">
    <location>
        <begin position="523"/>
        <end position="606"/>
    </location>
</feature>
<dbReference type="EMBL" id="CM001475">
    <property type="protein sequence ID" value="EIC29537.1"/>
    <property type="molecule type" value="Genomic_DNA"/>
</dbReference>
<dbReference type="Pfam" id="PF02120">
    <property type="entry name" value="Flg_hook"/>
    <property type="match status" value="1"/>
</dbReference>
<proteinExistence type="predicted"/>
<evidence type="ECO:0000313" key="4">
    <source>
        <dbReference type="Proteomes" id="UP000005090"/>
    </source>
</evidence>
<sequence length="652" mass="68782">MNIEGSKLASVLQPVIAADGSGQSLTDNGPSTGGFADALRGQLASLGEANAKGTLPPGQYVAPVALQPANPPARFAEFSDLPGDRQYDAAALPPLPEPIDQALTQQEAVDVDLPANAAFQNGRISAQSTAGETGAGAAGQAADPKAALEAVTDSLSYGAKGNAESAPLPVPEHPAERYSLERQSVAEHSVKSAVAMTATTVKTAGASKGSDSEVLPAVPALAPSLRHPDSEKIPLAQAAGTRSGADDASAREMPLVEAVELRPQTVETPADRQSIRQDGVQKLEDSDRDGPAYPEFPPNPQSPVQSAKNGPSNIESGEDAGNKPNQRAVLPETVEQLPRQKIDRADSTVHAGNEKRKAQDSDKDTDDPAQAIPSMTVLTATPVPPQPVSAAAGEEKSFDDFVNEDAGRKISSQPFIKPLFEELKPNGAGTQAAPEDASKQEGEFGRVVKEFQFPNVDPPEKSPPSNDAHSNEAGLSAPDTDNVPPRGMVEVAQSHRQPSENRADMPAMTKPMQHPDWNKDLGERILWMNHKELSAAEIKLNPEHLGPISVRIEMQNDQATIAFTAQHAAVREVLEASIPKLREMMNEQQLNLTDVNISQNTSSGQQQQQSSSQQSPKHFEAGVQPAGSMAEAGEEPESGGTVVNKGLLNIYA</sequence>
<evidence type="ECO:0000256" key="1">
    <source>
        <dbReference type="SAM" id="MobiDB-lite"/>
    </source>
</evidence>
<keyword evidence="3" id="KW-0966">Cell projection</keyword>
<keyword evidence="3" id="KW-0282">Flagellum</keyword>
<dbReference type="InterPro" id="IPR021136">
    <property type="entry name" value="Flagellar_hook_control-like_C"/>
</dbReference>
<accession>H8GMY5</accession>
<evidence type="ECO:0000313" key="3">
    <source>
        <dbReference type="EMBL" id="EIC29537.1"/>
    </source>
</evidence>
<protein>
    <submittedName>
        <fullName evidence="3">Flagellar hook-length control protein</fullName>
    </submittedName>
</protein>
<dbReference type="PANTHER" id="PTHR37533:SF2">
    <property type="entry name" value="FLAGELLAR HOOK-LENGTH CONTROL PROTEIN"/>
    <property type="match status" value="1"/>
</dbReference>
<evidence type="ECO:0000259" key="2">
    <source>
        <dbReference type="Pfam" id="PF02120"/>
    </source>
</evidence>
<feature type="compositionally biased region" description="Basic and acidic residues" evidence="1">
    <location>
        <begin position="436"/>
        <end position="449"/>
    </location>
</feature>
<organism evidence="3 4">
    <name type="scientific">Methylomicrobium album BG8</name>
    <dbReference type="NCBI Taxonomy" id="686340"/>
    <lineage>
        <taxon>Bacteria</taxon>
        <taxon>Pseudomonadati</taxon>
        <taxon>Pseudomonadota</taxon>
        <taxon>Gammaproteobacteria</taxon>
        <taxon>Methylococcales</taxon>
        <taxon>Methylococcaceae</taxon>
        <taxon>Methylomicrobium</taxon>
    </lineage>
</organism>
<dbReference type="eggNOG" id="COG3144">
    <property type="taxonomic scope" value="Bacteria"/>
</dbReference>
<feature type="compositionally biased region" description="Basic and acidic residues" evidence="1">
    <location>
        <begin position="269"/>
        <end position="290"/>
    </location>
</feature>
<dbReference type="CDD" id="cd17470">
    <property type="entry name" value="T3SS_Flik_C"/>
    <property type="match status" value="1"/>
</dbReference>
<dbReference type="InterPro" id="IPR052563">
    <property type="entry name" value="FliK"/>
</dbReference>
<dbReference type="STRING" id="686340.Metal_1768"/>
<dbReference type="InterPro" id="IPR038610">
    <property type="entry name" value="FliK-like_C_sf"/>
</dbReference>